<protein>
    <submittedName>
        <fullName evidence="1">Uncharacterized protein</fullName>
    </submittedName>
</protein>
<comment type="caution">
    <text evidence="1">The sequence shown here is derived from an EMBL/GenBank/DDBJ whole genome shotgun (WGS) entry which is preliminary data.</text>
</comment>
<evidence type="ECO:0000313" key="2">
    <source>
        <dbReference type="Proteomes" id="UP001286313"/>
    </source>
</evidence>
<dbReference type="AlphaFoldDB" id="A0AAE1FLL4"/>
<evidence type="ECO:0000313" key="1">
    <source>
        <dbReference type="EMBL" id="KAK3876299.1"/>
    </source>
</evidence>
<reference evidence="1" key="1">
    <citation type="submission" date="2023-10" db="EMBL/GenBank/DDBJ databases">
        <title>Genome assemblies of two species of porcelain crab, Petrolisthes cinctipes and Petrolisthes manimaculis (Anomura: Porcellanidae).</title>
        <authorList>
            <person name="Angst P."/>
        </authorList>
    </citation>
    <scope>NUCLEOTIDE SEQUENCE</scope>
    <source>
        <strain evidence="1">PB745_01</strain>
        <tissue evidence="1">Gill</tissue>
    </source>
</reference>
<name>A0AAE1FLL4_PETCI</name>
<accession>A0AAE1FLL4</accession>
<dbReference type="EMBL" id="JAWQEG010001845">
    <property type="protein sequence ID" value="KAK3876299.1"/>
    <property type="molecule type" value="Genomic_DNA"/>
</dbReference>
<organism evidence="1 2">
    <name type="scientific">Petrolisthes cinctipes</name>
    <name type="common">Flat porcelain crab</name>
    <dbReference type="NCBI Taxonomy" id="88211"/>
    <lineage>
        <taxon>Eukaryota</taxon>
        <taxon>Metazoa</taxon>
        <taxon>Ecdysozoa</taxon>
        <taxon>Arthropoda</taxon>
        <taxon>Crustacea</taxon>
        <taxon>Multicrustacea</taxon>
        <taxon>Malacostraca</taxon>
        <taxon>Eumalacostraca</taxon>
        <taxon>Eucarida</taxon>
        <taxon>Decapoda</taxon>
        <taxon>Pleocyemata</taxon>
        <taxon>Anomura</taxon>
        <taxon>Galatheoidea</taxon>
        <taxon>Porcellanidae</taxon>
        <taxon>Petrolisthes</taxon>
    </lineage>
</organism>
<proteinExistence type="predicted"/>
<gene>
    <name evidence="1" type="ORF">Pcinc_018906</name>
</gene>
<dbReference type="Proteomes" id="UP001286313">
    <property type="component" value="Unassembled WGS sequence"/>
</dbReference>
<sequence length="105" mass="11398">MLNLVCIPLTTLNHNMDSAPSHPIQTPSMSIPNHLRTPSLPPSLFLASQAGNQPPVIPQHVGYEPFASSSHNSPKLLKEVLLWPQVKKAITGRHLGDHNCTLGRG</sequence>
<keyword evidence="2" id="KW-1185">Reference proteome</keyword>